<dbReference type="SUPFAM" id="SSF51735">
    <property type="entry name" value="NAD(P)-binding Rossmann-fold domains"/>
    <property type="match status" value="1"/>
</dbReference>
<keyword evidence="3" id="KW-0520">NAD</keyword>
<protein>
    <submittedName>
        <fullName evidence="6">Nucleoside-diphosphate-sugar epimerase</fullName>
    </submittedName>
</protein>
<keyword evidence="4" id="KW-0456">Lyase</keyword>
<keyword evidence="2" id="KW-0210">Decarboxylase</keyword>
<dbReference type="InterPro" id="IPR044516">
    <property type="entry name" value="UXS-like"/>
</dbReference>
<dbReference type="Gene3D" id="3.40.50.720">
    <property type="entry name" value="NAD(P)-binding Rossmann-like Domain"/>
    <property type="match status" value="1"/>
</dbReference>
<gene>
    <name evidence="6" type="ORF">J2S10_003944</name>
</gene>
<evidence type="ECO:0000256" key="4">
    <source>
        <dbReference type="ARBA" id="ARBA00023239"/>
    </source>
</evidence>
<dbReference type="InterPro" id="IPR036291">
    <property type="entry name" value="NAD(P)-bd_dom_sf"/>
</dbReference>
<dbReference type="Pfam" id="PF01370">
    <property type="entry name" value="Epimerase"/>
    <property type="match status" value="1"/>
</dbReference>
<dbReference type="RefSeq" id="WP_307411085.1">
    <property type="nucleotide sequence ID" value="NZ_JAUSTW010000007.1"/>
</dbReference>
<comment type="cofactor">
    <cofactor evidence="1">
        <name>NAD(+)</name>
        <dbReference type="ChEBI" id="CHEBI:57540"/>
    </cofactor>
</comment>
<proteinExistence type="predicted"/>
<evidence type="ECO:0000256" key="3">
    <source>
        <dbReference type="ARBA" id="ARBA00023027"/>
    </source>
</evidence>
<evidence type="ECO:0000313" key="7">
    <source>
        <dbReference type="Proteomes" id="UP001224122"/>
    </source>
</evidence>
<reference evidence="6 7" key="1">
    <citation type="submission" date="2023-07" db="EMBL/GenBank/DDBJ databases">
        <title>Genomic Encyclopedia of Type Strains, Phase IV (KMG-IV): sequencing the most valuable type-strain genomes for metagenomic binning, comparative biology and taxonomic classification.</title>
        <authorList>
            <person name="Goeker M."/>
        </authorList>
    </citation>
    <scope>NUCLEOTIDE SEQUENCE [LARGE SCALE GENOMIC DNA]</scope>
    <source>
        <strain evidence="6 7">DSM 27594</strain>
    </source>
</reference>
<dbReference type="PANTHER" id="PTHR43078">
    <property type="entry name" value="UDP-GLUCURONIC ACID DECARBOXYLASE-RELATED"/>
    <property type="match status" value="1"/>
</dbReference>
<evidence type="ECO:0000256" key="1">
    <source>
        <dbReference type="ARBA" id="ARBA00001911"/>
    </source>
</evidence>
<dbReference type="PANTHER" id="PTHR43078:SF6">
    <property type="entry name" value="UDP-GLUCURONIC ACID DECARBOXYLASE 1"/>
    <property type="match status" value="1"/>
</dbReference>
<dbReference type="InterPro" id="IPR001509">
    <property type="entry name" value="Epimerase_deHydtase"/>
</dbReference>
<organism evidence="6 7">
    <name type="scientific">Neobacillus ginsengisoli</name>
    <dbReference type="NCBI Taxonomy" id="904295"/>
    <lineage>
        <taxon>Bacteria</taxon>
        <taxon>Bacillati</taxon>
        <taxon>Bacillota</taxon>
        <taxon>Bacilli</taxon>
        <taxon>Bacillales</taxon>
        <taxon>Bacillaceae</taxon>
        <taxon>Neobacillus</taxon>
    </lineage>
</organism>
<dbReference type="EMBL" id="JAUSTW010000007">
    <property type="protein sequence ID" value="MDQ0200742.1"/>
    <property type="molecule type" value="Genomic_DNA"/>
</dbReference>
<evidence type="ECO:0000313" key="6">
    <source>
        <dbReference type="EMBL" id="MDQ0200742.1"/>
    </source>
</evidence>
<dbReference type="Proteomes" id="UP001224122">
    <property type="component" value="Unassembled WGS sequence"/>
</dbReference>
<sequence>MEYIECPNDGVLQEDLNYIANSNIPLEQLKDRTILVTGATGLIGSQIIKALLCCNRLKKTNIKIIALARSKKKVQEMFGGLLNKEKLTFYFADIVEPITNDSPIINESIDYIIHGASITNSKFFIEHPVETINISLKGTANILELAKDKKVKSMVYLSSMEAFGVTDSNLEYVKEEDLGYIDILNVRSCYSEGKRMSECLCASYASEYDVPVKIARLAQTFGAGISYTEDRVFAQFAKSVINKTDIVLHTEGKSFGNYCYTRDTVIALLILLVKGNQGEAYTVSNEESNTTIRNMAQMVAEEIADGKIKVVFDIPKEKKTLGYAPDVKMHLSSMKMQALGWKPEIGLKEAYFRMIRSMENTKLELTNEDKN</sequence>
<comment type="caution">
    <text evidence="6">The sequence shown here is derived from an EMBL/GenBank/DDBJ whole genome shotgun (WGS) entry which is preliminary data.</text>
</comment>
<keyword evidence="7" id="KW-1185">Reference proteome</keyword>
<name>A0ABT9Y0R3_9BACI</name>
<accession>A0ABT9Y0R3</accession>
<evidence type="ECO:0000256" key="2">
    <source>
        <dbReference type="ARBA" id="ARBA00022793"/>
    </source>
</evidence>
<feature type="domain" description="NAD-dependent epimerase/dehydratase" evidence="5">
    <location>
        <begin position="34"/>
        <end position="283"/>
    </location>
</feature>
<evidence type="ECO:0000259" key="5">
    <source>
        <dbReference type="Pfam" id="PF01370"/>
    </source>
</evidence>